<gene>
    <name evidence="3" type="ORF">K466DRAFT_496426</name>
</gene>
<dbReference type="PANTHER" id="PTHR31605">
    <property type="entry name" value="GLYCEROL-3-PHOSPHATE O-ACYLTRANSFERASE 1"/>
    <property type="match status" value="1"/>
</dbReference>
<reference evidence="3 4" key="1">
    <citation type="journal article" date="2019" name="Nat. Ecol. Evol.">
        <title>Megaphylogeny resolves global patterns of mushroom evolution.</title>
        <authorList>
            <person name="Varga T."/>
            <person name="Krizsan K."/>
            <person name="Foldi C."/>
            <person name="Dima B."/>
            <person name="Sanchez-Garcia M."/>
            <person name="Sanchez-Ramirez S."/>
            <person name="Szollosi G.J."/>
            <person name="Szarkandi J.G."/>
            <person name="Papp V."/>
            <person name="Albert L."/>
            <person name="Andreopoulos W."/>
            <person name="Angelini C."/>
            <person name="Antonin V."/>
            <person name="Barry K.W."/>
            <person name="Bougher N.L."/>
            <person name="Buchanan P."/>
            <person name="Buyck B."/>
            <person name="Bense V."/>
            <person name="Catcheside P."/>
            <person name="Chovatia M."/>
            <person name="Cooper J."/>
            <person name="Damon W."/>
            <person name="Desjardin D."/>
            <person name="Finy P."/>
            <person name="Geml J."/>
            <person name="Haridas S."/>
            <person name="Hughes K."/>
            <person name="Justo A."/>
            <person name="Karasinski D."/>
            <person name="Kautmanova I."/>
            <person name="Kiss B."/>
            <person name="Kocsube S."/>
            <person name="Kotiranta H."/>
            <person name="LaButti K.M."/>
            <person name="Lechner B.E."/>
            <person name="Liimatainen K."/>
            <person name="Lipzen A."/>
            <person name="Lukacs Z."/>
            <person name="Mihaltcheva S."/>
            <person name="Morgado L.N."/>
            <person name="Niskanen T."/>
            <person name="Noordeloos M.E."/>
            <person name="Ohm R.A."/>
            <person name="Ortiz-Santana B."/>
            <person name="Ovrebo C."/>
            <person name="Racz N."/>
            <person name="Riley R."/>
            <person name="Savchenko A."/>
            <person name="Shiryaev A."/>
            <person name="Soop K."/>
            <person name="Spirin V."/>
            <person name="Szebenyi C."/>
            <person name="Tomsovsky M."/>
            <person name="Tulloss R.E."/>
            <person name="Uehling J."/>
            <person name="Grigoriev I.V."/>
            <person name="Vagvolgyi C."/>
            <person name="Papp T."/>
            <person name="Martin F.M."/>
            <person name="Miettinen O."/>
            <person name="Hibbett D.S."/>
            <person name="Nagy L.G."/>
        </authorList>
    </citation>
    <scope>NUCLEOTIDE SEQUENCE [LARGE SCALE GENOMIC DNA]</scope>
    <source>
        <strain evidence="3 4">HHB13444</strain>
    </source>
</reference>
<feature type="domain" description="Phospholipid/glycerol acyltransferase" evidence="2">
    <location>
        <begin position="45"/>
        <end position="180"/>
    </location>
</feature>
<protein>
    <recommendedName>
        <fullName evidence="2">Phospholipid/glycerol acyltransferase domain-containing protein</fullName>
    </recommendedName>
</protein>
<organism evidence="3 4">
    <name type="scientific">Polyporus arcularius HHB13444</name>
    <dbReference type="NCBI Taxonomy" id="1314778"/>
    <lineage>
        <taxon>Eukaryota</taxon>
        <taxon>Fungi</taxon>
        <taxon>Dikarya</taxon>
        <taxon>Basidiomycota</taxon>
        <taxon>Agaricomycotina</taxon>
        <taxon>Agaricomycetes</taxon>
        <taxon>Polyporales</taxon>
        <taxon>Polyporaceae</taxon>
        <taxon>Polyporus</taxon>
    </lineage>
</organism>
<dbReference type="PANTHER" id="PTHR31605:SF0">
    <property type="entry name" value="GLYCEROL-3-PHOSPHATE O-ACYLTRANSFERASE 1"/>
    <property type="match status" value="1"/>
</dbReference>
<evidence type="ECO:0000259" key="2">
    <source>
        <dbReference type="SMART" id="SM00563"/>
    </source>
</evidence>
<keyword evidence="1" id="KW-0812">Transmembrane</keyword>
<dbReference type="GO" id="GO:0008654">
    <property type="term" value="P:phospholipid biosynthetic process"/>
    <property type="evidence" value="ECO:0007669"/>
    <property type="project" value="TreeGrafter"/>
</dbReference>
<evidence type="ECO:0000256" key="1">
    <source>
        <dbReference type="SAM" id="Phobius"/>
    </source>
</evidence>
<dbReference type="EMBL" id="ML211311">
    <property type="protein sequence ID" value="TFK84518.1"/>
    <property type="molecule type" value="Genomic_DNA"/>
</dbReference>
<dbReference type="GO" id="GO:0004366">
    <property type="term" value="F:glycerol-3-phosphate O-acyltransferase activity"/>
    <property type="evidence" value="ECO:0007669"/>
    <property type="project" value="TreeGrafter"/>
</dbReference>
<sequence>MTLEGSPTPWAYWAIRLLFRFALRVFYGNIILENVENIPPRGVPCILCPNHSNSLVDSLLVCTQIPTERREFIRPVAKSTLWGKRNFGSWLVENTGAVPVKRRRDFNDGPIDNTEAMRKILEVLELGDMVLMYPEGVSRYHPSMSPLKTGVARIVSDVLSRNRDNPDFEVTVATCSITYTHREHFRSDVLVTFHPPMVFTPKMNPELLCPVSEDAVHAVTERIHHSIRSGTLDAPSWKVLRAAKLAANIYAPLGARLSLGTHVRLVKRFVDVFGGGPARTVTSEVLLGLQRDLNEYQVHLSLRKLTDDSLRDHHRCINNLICLIVRVLWGTTLGLLSLPGLLLWLPAIIFSRRRLRRHLRKGPAADTWDEIAEIKVSSGVIAGIPVFLFASLAGSFYSPYSPIVVAAVMWMSLRWMEDAIASLRRAMALGRLLLTPESGLKELRALREDIRDRVFAVALIELGLPDDPESLADGIIGLKEILPYFSVFKRRKRCWNEVLSLYDKVDYPPDDS</sequence>
<dbReference type="InterPro" id="IPR052744">
    <property type="entry name" value="GPAT/DAPAT"/>
</dbReference>
<dbReference type="Proteomes" id="UP000308197">
    <property type="component" value="Unassembled WGS sequence"/>
</dbReference>
<dbReference type="Pfam" id="PF01553">
    <property type="entry name" value="Acyltransferase"/>
    <property type="match status" value="1"/>
</dbReference>
<evidence type="ECO:0000313" key="4">
    <source>
        <dbReference type="Proteomes" id="UP000308197"/>
    </source>
</evidence>
<dbReference type="SMART" id="SM00563">
    <property type="entry name" value="PlsC"/>
    <property type="match status" value="1"/>
</dbReference>
<accession>A0A5C3P7H5</accession>
<dbReference type="SUPFAM" id="SSF69593">
    <property type="entry name" value="Glycerol-3-phosphate (1)-acyltransferase"/>
    <property type="match status" value="1"/>
</dbReference>
<dbReference type="InParanoid" id="A0A5C3P7H5"/>
<dbReference type="GO" id="GO:0016287">
    <property type="term" value="F:glycerone-phosphate O-acyltransferase activity"/>
    <property type="evidence" value="ECO:0007669"/>
    <property type="project" value="TreeGrafter"/>
</dbReference>
<keyword evidence="1" id="KW-1133">Transmembrane helix</keyword>
<name>A0A5C3P7H5_9APHY</name>
<feature type="transmembrane region" description="Helical" evidence="1">
    <location>
        <begin position="327"/>
        <end position="350"/>
    </location>
</feature>
<dbReference type="AlphaFoldDB" id="A0A5C3P7H5"/>
<keyword evidence="1" id="KW-0472">Membrane</keyword>
<keyword evidence="4" id="KW-1185">Reference proteome</keyword>
<dbReference type="InterPro" id="IPR002123">
    <property type="entry name" value="Plipid/glycerol_acylTrfase"/>
</dbReference>
<proteinExistence type="predicted"/>
<evidence type="ECO:0000313" key="3">
    <source>
        <dbReference type="EMBL" id="TFK84518.1"/>
    </source>
</evidence>